<feature type="region of interest" description="Disordered" evidence="1">
    <location>
        <begin position="1"/>
        <end position="71"/>
    </location>
</feature>
<sequence>LRSIVVPLGPSSSSSPEQSQSHATYYKTPRDRPSAAVSRAGMGSKLQPALRPNPAERGCGGDGRAASLSERSSLTNASFRVYYSLRAGAVPFLWESAPGTPKRDADAVSPESPISTTTSSGGAAMLLPPLSPPPSYHSRFQRKGRRSSWTAAAGGIVRALLGVLGLRKSHRRRPA</sequence>
<name>A0A453M8B9_AEGTS</name>
<reference evidence="3" key="1">
    <citation type="journal article" date="2014" name="Science">
        <title>Ancient hybridizations among the ancestral genomes of bread wheat.</title>
        <authorList>
            <consortium name="International Wheat Genome Sequencing Consortium,"/>
            <person name="Marcussen T."/>
            <person name="Sandve S.R."/>
            <person name="Heier L."/>
            <person name="Spannagl M."/>
            <person name="Pfeifer M."/>
            <person name="Jakobsen K.S."/>
            <person name="Wulff B.B."/>
            <person name="Steuernagel B."/>
            <person name="Mayer K.F."/>
            <person name="Olsen O.A."/>
        </authorList>
    </citation>
    <scope>NUCLEOTIDE SEQUENCE [LARGE SCALE GENOMIC DNA]</scope>
    <source>
        <strain evidence="3">cv. AL8/78</strain>
    </source>
</reference>
<dbReference type="PANTHER" id="PTHR33257">
    <property type="entry name" value="OS05G0165500 PROTEIN"/>
    <property type="match status" value="1"/>
</dbReference>
<dbReference type="STRING" id="200361.A0A453M8B9"/>
<dbReference type="EnsemblPlants" id="AET5Gv21089200.1">
    <property type="protein sequence ID" value="AET5Gv21089200.1"/>
    <property type="gene ID" value="AET5Gv21089200"/>
</dbReference>
<dbReference type="PANTHER" id="PTHR33257:SF20">
    <property type="entry name" value="LEGUME LECTIN DOMAIN-CONTAINING PROTEIN"/>
    <property type="match status" value="1"/>
</dbReference>
<feature type="compositionally biased region" description="Low complexity" evidence="1">
    <location>
        <begin position="10"/>
        <end position="21"/>
    </location>
</feature>
<dbReference type="Gramene" id="AET5Gv21089200.1">
    <property type="protein sequence ID" value="AET5Gv21089200.1"/>
    <property type="gene ID" value="AET5Gv21089200"/>
</dbReference>
<evidence type="ECO:0000313" key="2">
    <source>
        <dbReference type="EnsemblPlants" id="AET5Gv21089200.1"/>
    </source>
</evidence>
<reference evidence="2" key="5">
    <citation type="journal article" date="2021" name="G3 (Bethesda)">
        <title>Aegilops tauschii genome assembly Aet v5.0 features greater sequence contiguity and improved annotation.</title>
        <authorList>
            <person name="Wang L."/>
            <person name="Zhu T."/>
            <person name="Rodriguez J.C."/>
            <person name="Deal K.R."/>
            <person name="Dubcovsky J."/>
            <person name="McGuire P.E."/>
            <person name="Lux T."/>
            <person name="Spannagl M."/>
            <person name="Mayer K.F.X."/>
            <person name="Baldrich P."/>
            <person name="Meyers B.C."/>
            <person name="Huo N."/>
            <person name="Gu Y.Q."/>
            <person name="Zhou H."/>
            <person name="Devos K.M."/>
            <person name="Bennetzen J.L."/>
            <person name="Unver T."/>
            <person name="Budak H."/>
            <person name="Gulick P.J."/>
            <person name="Galiba G."/>
            <person name="Kalapos B."/>
            <person name="Nelson D.R."/>
            <person name="Li P."/>
            <person name="You F.M."/>
            <person name="Luo M.C."/>
            <person name="Dvorak J."/>
        </authorList>
    </citation>
    <scope>NUCLEOTIDE SEQUENCE [LARGE SCALE GENOMIC DNA]</scope>
    <source>
        <strain evidence="2">cv. AL8/78</strain>
    </source>
</reference>
<evidence type="ECO:0000313" key="3">
    <source>
        <dbReference type="Proteomes" id="UP000015105"/>
    </source>
</evidence>
<keyword evidence="3" id="KW-1185">Reference proteome</keyword>
<dbReference type="AlphaFoldDB" id="A0A453M8B9"/>
<dbReference type="Proteomes" id="UP000015105">
    <property type="component" value="Chromosome 5D"/>
</dbReference>
<feature type="region of interest" description="Disordered" evidence="1">
    <location>
        <begin position="99"/>
        <end position="143"/>
    </location>
</feature>
<protein>
    <submittedName>
        <fullName evidence="2">Uncharacterized protein</fullName>
    </submittedName>
</protein>
<reference evidence="3" key="2">
    <citation type="journal article" date="2017" name="Nat. Plants">
        <title>The Aegilops tauschii genome reveals multiple impacts of transposons.</title>
        <authorList>
            <person name="Zhao G."/>
            <person name="Zou C."/>
            <person name="Li K."/>
            <person name="Wang K."/>
            <person name="Li T."/>
            <person name="Gao L."/>
            <person name="Zhang X."/>
            <person name="Wang H."/>
            <person name="Yang Z."/>
            <person name="Liu X."/>
            <person name="Jiang W."/>
            <person name="Mao L."/>
            <person name="Kong X."/>
            <person name="Jiao Y."/>
            <person name="Jia J."/>
        </authorList>
    </citation>
    <scope>NUCLEOTIDE SEQUENCE [LARGE SCALE GENOMIC DNA]</scope>
    <source>
        <strain evidence="3">cv. AL8/78</strain>
    </source>
</reference>
<reference evidence="2" key="4">
    <citation type="submission" date="2019-03" db="UniProtKB">
        <authorList>
            <consortium name="EnsemblPlants"/>
        </authorList>
    </citation>
    <scope>IDENTIFICATION</scope>
</reference>
<evidence type="ECO:0000256" key="1">
    <source>
        <dbReference type="SAM" id="MobiDB-lite"/>
    </source>
</evidence>
<proteinExistence type="predicted"/>
<accession>A0A453M8B9</accession>
<organism evidence="2 3">
    <name type="scientific">Aegilops tauschii subsp. strangulata</name>
    <name type="common">Goatgrass</name>
    <dbReference type="NCBI Taxonomy" id="200361"/>
    <lineage>
        <taxon>Eukaryota</taxon>
        <taxon>Viridiplantae</taxon>
        <taxon>Streptophyta</taxon>
        <taxon>Embryophyta</taxon>
        <taxon>Tracheophyta</taxon>
        <taxon>Spermatophyta</taxon>
        <taxon>Magnoliopsida</taxon>
        <taxon>Liliopsida</taxon>
        <taxon>Poales</taxon>
        <taxon>Poaceae</taxon>
        <taxon>BOP clade</taxon>
        <taxon>Pooideae</taxon>
        <taxon>Triticodae</taxon>
        <taxon>Triticeae</taxon>
        <taxon>Triticinae</taxon>
        <taxon>Aegilops</taxon>
    </lineage>
</organism>
<reference evidence="2" key="3">
    <citation type="journal article" date="2017" name="Nature">
        <title>Genome sequence of the progenitor of the wheat D genome Aegilops tauschii.</title>
        <authorList>
            <person name="Luo M.C."/>
            <person name="Gu Y.Q."/>
            <person name="Puiu D."/>
            <person name="Wang H."/>
            <person name="Twardziok S.O."/>
            <person name="Deal K.R."/>
            <person name="Huo N."/>
            <person name="Zhu T."/>
            <person name="Wang L."/>
            <person name="Wang Y."/>
            <person name="McGuire P.E."/>
            <person name="Liu S."/>
            <person name="Long H."/>
            <person name="Ramasamy R.K."/>
            <person name="Rodriguez J.C."/>
            <person name="Van S.L."/>
            <person name="Yuan L."/>
            <person name="Wang Z."/>
            <person name="Xia Z."/>
            <person name="Xiao L."/>
            <person name="Anderson O.D."/>
            <person name="Ouyang S."/>
            <person name="Liang Y."/>
            <person name="Zimin A.V."/>
            <person name="Pertea G."/>
            <person name="Qi P."/>
            <person name="Bennetzen J.L."/>
            <person name="Dai X."/>
            <person name="Dawson M.W."/>
            <person name="Muller H.G."/>
            <person name="Kugler K."/>
            <person name="Rivarola-Duarte L."/>
            <person name="Spannagl M."/>
            <person name="Mayer K.F.X."/>
            <person name="Lu F.H."/>
            <person name="Bevan M.W."/>
            <person name="Leroy P."/>
            <person name="Li P."/>
            <person name="You F.M."/>
            <person name="Sun Q."/>
            <person name="Liu Z."/>
            <person name="Lyons E."/>
            <person name="Wicker T."/>
            <person name="Salzberg S.L."/>
            <person name="Devos K.M."/>
            <person name="Dvorak J."/>
        </authorList>
    </citation>
    <scope>NUCLEOTIDE SEQUENCE [LARGE SCALE GENOMIC DNA]</scope>
    <source>
        <strain evidence="2">cv. AL8/78</strain>
    </source>
</reference>